<accession>A0A0B5J5E3</accession>
<reference evidence="1 2" key="1">
    <citation type="journal article" date="2015" name="Parasitol. Res.">
        <title>Viruses in close associations with free-living amoebae.</title>
        <authorList>
            <person name="Scheid P."/>
        </authorList>
    </citation>
    <scope>NUCLEOTIDE SEQUENCE [LARGE SCALE GENOMIC DNA]</scope>
    <source>
        <strain evidence="1">KlaHel</strain>
    </source>
</reference>
<evidence type="ECO:0000313" key="2">
    <source>
        <dbReference type="Proteomes" id="UP000202511"/>
    </source>
</evidence>
<dbReference type="GeneID" id="23461787"/>
<evidence type="ECO:0000313" key="1">
    <source>
        <dbReference type="EMBL" id="AJF96870.1"/>
    </source>
</evidence>
<sequence length="190" mass="21021">MPHGYLPCNVTADCIFFERKNLGGNKRETCAMPPDPAPRLSSVCVSSWGCVAAQSRDINNEKNQKPSQSKNICLSCGARVVSQQQNASFLLFPRKEDIQSPTVGNVSAADARRPMPARLFFVGRSFGPQPHRPPCGLGPRTILFFRIVDGHDRRIGPLKLLSRTCGSARSRRPQVHTYPSKKKFGAWSID</sequence>
<dbReference type="EMBL" id="KP136319">
    <property type="protein sequence ID" value="AJF96870.1"/>
    <property type="molecule type" value="Genomic_DNA"/>
</dbReference>
<proteinExistence type="predicted"/>
<name>A0A0B5J5E3_9VIRU</name>
<protein>
    <submittedName>
        <fullName evidence="1">Uncharacterized protein</fullName>
    </submittedName>
</protein>
<dbReference type="Proteomes" id="UP000202511">
    <property type="component" value="Segment"/>
</dbReference>
<organism evidence="1 2">
    <name type="scientific">Pandoravirus inopinatum</name>
    <dbReference type="NCBI Taxonomy" id="1605721"/>
    <lineage>
        <taxon>Viruses</taxon>
        <taxon>Pandoravirus</taxon>
    </lineage>
</organism>
<dbReference type="KEGG" id="vg:23461787"/>
<dbReference type="RefSeq" id="YP_009119105.1">
    <property type="nucleotide sequence ID" value="NC_026440.1"/>
</dbReference>